<dbReference type="InterPro" id="IPR013042">
    <property type="entry name" value="DUF1592"/>
</dbReference>
<evidence type="ECO:0000313" key="10">
    <source>
        <dbReference type="Proteomes" id="UP000319557"/>
    </source>
</evidence>
<name>A0A517LXM4_9BACT</name>
<dbReference type="InterPro" id="IPR011478">
    <property type="entry name" value="DUF1585"/>
</dbReference>
<dbReference type="InterPro" id="IPR013039">
    <property type="entry name" value="DUF1588"/>
</dbReference>
<dbReference type="Pfam" id="PF07624">
    <property type="entry name" value="PSD2"/>
    <property type="match status" value="1"/>
</dbReference>
<accession>A0A517LXM4</accession>
<dbReference type="Pfam" id="PF07637">
    <property type="entry name" value="PSD5"/>
    <property type="match status" value="1"/>
</dbReference>
<feature type="domain" description="Carbohydrate binding module xylan-binding" evidence="8">
    <location>
        <begin position="242"/>
        <end position="329"/>
    </location>
</feature>
<evidence type="ECO:0008006" key="11">
    <source>
        <dbReference type="Google" id="ProtNLM"/>
    </source>
</evidence>
<organism evidence="9 10">
    <name type="scientific">Rosistilla ulvae</name>
    <dbReference type="NCBI Taxonomy" id="1930277"/>
    <lineage>
        <taxon>Bacteria</taxon>
        <taxon>Pseudomonadati</taxon>
        <taxon>Planctomycetota</taxon>
        <taxon>Planctomycetia</taxon>
        <taxon>Pirellulales</taxon>
        <taxon>Pirellulaceae</taxon>
        <taxon>Rosistilla</taxon>
    </lineage>
</organism>
<dbReference type="InterPro" id="IPR031768">
    <property type="entry name" value="CBM60_xylan-bd"/>
</dbReference>
<dbReference type="AlphaFoldDB" id="A0A517LXM4"/>
<dbReference type="InterPro" id="IPR013043">
    <property type="entry name" value="DUF1595"/>
</dbReference>
<feature type="domain" description="Cytochrome C Planctomycete-type" evidence="6">
    <location>
        <begin position="42"/>
        <end position="89"/>
    </location>
</feature>
<dbReference type="Pfam" id="PF16841">
    <property type="entry name" value="CBM60"/>
    <property type="match status" value="1"/>
</dbReference>
<proteinExistence type="predicted"/>
<feature type="domain" description="DUF1588" evidence="4">
    <location>
        <begin position="579"/>
        <end position="674"/>
    </location>
</feature>
<evidence type="ECO:0000259" key="6">
    <source>
        <dbReference type="Pfam" id="PF07635"/>
    </source>
</evidence>
<evidence type="ECO:0000259" key="3">
    <source>
        <dbReference type="Pfam" id="PF07626"/>
    </source>
</evidence>
<sequence precursor="true">MQAHIRWLIPSLLVSVFATTCSAADLDKILKSDLQPLLKTYCLDCHDASSAEGGVALETPASALAMRQDRETWMRALRQVQAEVMPPSDSPEMPAEDRAAMIHLIDEVANSIDCGPNVNPGKITLRRLNSSEYRNTIRELTGIDYTPAANFPGDDVGYGFDNIGDVLSLPPLLLEKYLQAAEEIMGQAIKTAPGAQLFRVQRNGESLGDADKYGKRNGSVRLNSYGEVHLQEQIPFAGQFELRLTAYGDQAGDEPVKIEVKVDGKLQRIVNVPASDPTDYSVKLKLSKGKHKISFTFTNDYYKPAADGKKGEDRNAAIAHVMLSGQSEVDNSKVVGDLPPTHHKLIFVTPSRDRTPESAAAEVIQRFASRAFRRPATNDEIRRLGMLAAEVRNDGGTFDESIQVAFQAVLVSPHFLYKFEQPRQPDANGVYPPVNAFELAARLSYFLWSSMPDDELFKLAWNDSLHDPEVLAGQVRRMLKDPRSVLMVDNFASQWLQLRNLSKSNPDQSQFPEFDDEIRGLLRRETLTFFAAVMRYDRPITELLDGRFTYLNERLAKFYGVPGISGDEFQFVRFEDGVRGGLLTQASILTVTSNPTRTSPVKRGKWILDNILGTPPPPAPPNVPELERSELTGTMRQRLVQHRDNPACASCHKLMDPLGFALENFDAIGQWRQQQDGLPVDASGELPGGVKITGVEDLRKVLVEQQREQFVRCVTEKLLTFALGRGLEYYDKCAVDKIQNRLAANDYRFTELILGIVQSDPFQKQGVRQ</sequence>
<feature type="signal peptide" evidence="1">
    <location>
        <begin position="1"/>
        <end position="23"/>
    </location>
</feature>
<dbReference type="Pfam" id="PF07635">
    <property type="entry name" value="PSCyt1"/>
    <property type="match status" value="1"/>
</dbReference>
<protein>
    <recommendedName>
        <fullName evidence="11">Planctomycete cytochrome C</fullName>
    </recommendedName>
</protein>
<evidence type="ECO:0000259" key="2">
    <source>
        <dbReference type="Pfam" id="PF07624"/>
    </source>
</evidence>
<dbReference type="Proteomes" id="UP000319557">
    <property type="component" value="Chromosome"/>
</dbReference>
<keyword evidence="10" id="KW-1185">Reference proteome</keyword>
<feature type="domain" description="DUF1592" evidence="5">
    <location>
        <begin position="435"/>
        <end position="561"/>
    </location>
</feature>
<gene>
    <name evidence="9" type="ORF">EC9_15590</name>
</gene>
<dbReference type="InterPro" id="IPR011429">
    <property type="entry name" value="Cyt_c_Planctomycete-type"/>
</dbReference>
<evidence type="ECO:0000259" key="7">
    <source>
        <dbReference type="Pfam" id="PF07637"/>
    </source>
</evidence>
<evidence type="ECO:0000259" key="4">
    <source>
        <dbReference type="Pfam" id="PF07627"/>
    </source>
</evidence>
<feature type="chain" id="PRO_5021849426" description="Planctomycete cytochrome C" evidence="1">
    <location>
        <begin position="24"/>
        <end position="769"/>
    </location>
</feature>
<dbReference type="Pfam" id="PF07627">
    <property type="entry name" value="PSCyt3"/>
    <property type="match status" value="1"/>
</dbReference>
<dbReference type="Pfam" id="PF07631">
    <property type="entry name" value="PSD4"/>
    <property type="match status" value="1"/>
</dbReference>
<keyword evidence="1" id="KW-0732">Signal</keyword>
<reference evidence="9 10" key="1">
    <citation type="submission" date="2019-02" db="EMBL/GenBank/DDBJ databases">
        <title>Deep-cultivation of Planctomycetes and their phenomic and genomic characterization uncovers novel biology.</title>
        <authorList>
            <person name="Wiegand S."/>
            <person name="Jogler M."/>
            <person name="Boedeker C."/>
            <person name="Pinto D."/>
            <person name="Vollmers J."/>
            <person name="Rivas-Marin E."/>
            <person name="Kohn T."/>
            <person name="Peeters S.H."/>
            <person name="Heuer A."/>
            <person name="Rast P."/>
            <person name="Oberbeckmann S."/>
            <person name="Bunk B."/>
            <person name="Jeske O."/>
            <person name="Meyerdierks A."/>
            <person name="Storesund J.E."/>
            <person name="Kallscheuer N."/>
            <person name="Luecker S."/>
            <person name="Lage O.M."/>
            <person name="Pohl T."/>
            <person name="Merkel B.J."/>
            <person name="Hornburger P."/>
            <person name="Mueller R.-W."/>
            <person name="Bruemmer F."/>
            <person name="Labrenz M."/>
            <person name="Spormann A.M."/>
            <person name="Op den Camp H."/>
            <person name="Overmann J."/>
            <person name="Amann R."/>
            <person name="Jetten M.S.M."/>
            <person name="Mascher T."/>
            <person name="Medema M.H."/>
            <person name="Devos D.P."/>
            <person name="Kaster A.-K."/>
            <person name="Ovreas L."/>
            <person name="Rohde M."/>
            <person name="Galperin M.Y."/>
            <person name="Jogler C."/>
        </authorList>
    </citation>
    <scope>NUCLEOTIDE SEQUENCE [LARGE SCALE GENOMIC DNA]</scope>
    <source>
        <strain evidence="9 10">EC9</strain>
    </source>
</reference>
<dbReference type="EMBL" id="CP036261">
    <property type="protein sequence ID" value="QDS87381.1"/>
    <property type="molecule type" value="Genomic_DNA"/>
</dbReference>
<evidence type="ECO:0000313" key="9">
    <source>
        <dbReference type="EMBL" id="QDS87381.1"/>
    </source>
</evidence>
<feature type="domain" description="DUF1585" evidence="2">
    <location>
        <begin position="689"/>
        <end position="762"/>
    </location>
</feature>
<evidence type="ECO:0000256" key="1">
    <source>
        <dbReference type="SAM" id="SignalP"/>
    </source>
</evidence>
<feature type="domain" description="DUF1587" evidence="3">
    <location>
        <begin position="126"/>
        <end position="189"/>
    </location>
</feature>
<dbReference type="InterPro" id="IPR013036">
    <property type="entry name" value="DUF1587"/>
</dbReference>
<evidence type="ECO:0000259" key="8">
    <source>
        <dbReference type="Pfam" id="PF16841"/>
    </source>
</evidence>
<feature type="domain" description="DUF1595" evidence="7">
    <location>
        <begin position="360"/>
        <end position="420"/>
    </location>
</feature>
<dbReference type="Pfam" id="PF07626">
    <property type="entry name" value="PSD3"/>
    <property type="match status" value="1"/>
</dbReference>
<dbReference type="KEGG" id="ruv:EC9_15590"/>
<evidence type="ECO:0000259" key="5">
    <source>
        <dbReference type="Pfam" id="PF07631"/>
    </source>
</evidence>